<keyword evidence="4" id="KW-0418">Kinase</keyword>
<reference evidence="8" key="2">
    <citation type="submission" date="2020-09" db="EMBL/GenBank/DDBJ databases">
        <authorList>
            <person name="Sun Q."/>
            <person name="Zhou Y."/>
        </authorList>
    </citation>
    <scope>NUCLEOTIDE SEQUENCE</scope>
    <source>
        <strain evidence="8">CGMCC 4.7430</strain>
    </source>
</reference>
<dbReference type="Gene3D" id="1.10.510.10">
    <property type="entry name" value="Transferase(Phosphotransferase) domain 1"/>
    <property type="match status" value="1"/>
</dbReference>
<evidence type="ECO:0000256" key="5">
    <source>
        <dbReference type="ARBA" id="ARBA00022840"/>
    </source>
</evidence>
<dbReference type="PANTHER" id="PTHR43671">
    <property type="entry name" value="SERINE/THREONINE-PROTEIN KINASE NEK"/>
    <property type="match status" value="1"/>
</dbReference>
<dbReference type="SUPFAM" id="SSF69322">
    <property type="entry name" value="Tricorn protease domain 2"/>
    <property type="match status" value="1"/>
</dbReference>
<dbReference type="RefSeq" id="WP_189141945.1">
    <property type="nucleotide sequence ID" value="NZ_BMNK01000011.1"/>
</dbReference>
<dbReference type="InterPro" id="IPR000719">
    <property type="entry name" value="Prot_kinase_dom"/>
</dbReference>
<evidence type="ECO:0000256" key="3">
    <source>
        <dbReference type="ARBA" id="ARBA00022741"/>
    </source>
</evidence>
<dbReference type="EC" id="2.7.11.1" evidence="1"/>
<feature type="region of interest" description="Disordered" evidence="6">
    <location>
        <begin position="275"/>
        <end position="334"/>
    </location>
</feature>
<reference evidence="8" key="1">
    <citation type="journal article" date="2014" name="Int. J. Syst. Evol. Microbiol.">
        <title>Complete genome sequence of Corynebacterium casei LMG S-19264T (=DSM 44701T), isolated from a smear-ripened cheese.</title>
        <authorList>
            <consortium name="US DOE Joint Genome Institute (JGI-PGF)"/>
            <person name="Walter F."/>
            <person name="Albersmeier A."/>
            <person name="Kalinowski J."/>
            <person name="Ruckert C."/>
        </authorList>
    </citation>
    <scope>NUCLEOTIDE SEQUENCE</scope>
    <source>
        <strain evidence="8">CGMCC 4.7430</strain>
    </source>
</reference>
<dbReference type="SUPFAM" id="SSF56112">
    <property type="entry name" value="Protein kinase-like (PK-like)"/>
    <property type="match status" value="1"/>
</dbReference>
<evidence type="ECO:0000313" key="9">
    <source>
        <dbReference type="Proteomes" id="UP000660745"/>
    </source>
</evidence>
<dbReference type="AlphaFoldDB" id="A0A918ACB8"/>
<dbReference type="PANTHER" id="PTHR43671:SF13">
    <property type="entry name" value="SERINE_THREONINE-PROTEIN KINASE NEK2"/>
    <property type="match status" value="1"/>
</dbReference>
<evidence type="ECO:0000256" key="1">
    <source>
        <dbReference type="ARBA" id="ARBA00012513"/>
    </source>
</evidence>
<dbReference type="GO" id="GO:0005524">
    <property type="term" value="F:ATP binding"/>
    <property type="evidence" value="ECO:0007669"/>
    <property type="project" value="UniProtKB-KW"/>
</dbReference>
<dbReference type="GO" id="GO:0004674">
    <property type="term" value="F:protein serine/threonine kinase activity"/>
    <property type="evidence" value="ECO:0007669"/>
    <property type="project" value="UniProtKB-EC"/>
</dbReference>
<comment type="caution">
    <text evidence="8">The sequence shown here is derived from an EMBL/GenBank/DDBJ whole genome shotgun (WGS) entry which is preliminary data.</text>
</comment>
<dbReference type="Proteomes" id="UP000660745">
    <property type="component" value="Unassembled WGS sequence"/>
</dbReference>
<evidence type="ECO:0000259" key="7">
    <source>
        <dbReference type="PROSITE" id="PS50011"/>
    </source>
</evidence>
<dbReference type="EMBL" id="BMNK01000011">
    <property type="protein sequence ID" value="GGP12123.1"/>
    <property type="molecule type" value="Genomic_DNA"/>
</dbReference>
<gene>
    <name evidence="8" type="ORF">GCM10012278_58620</name>
</gene>
<dbReference type="InterPro" id="IPR050660">
    <property type="entry name" value="NEK_Ser/Thr_kinase"/>
</dbReference>
<feature type="domain" description="Protein kinase" evidence="7">
    <location>
        <begin position="18"/>
        <end position="265"/>
    </location>
</feature>
<organism evidence="8 9">
    <name type="scientific">Nonomuraea glycinis</name>
    <dbReference type="NCBI Taxonomy" id="2047744"/>
    <lineage>
        <taxon>Bacteria</taxon>
        <taxon>Bacillati</taxon>
        <taxon>Actinomycetota</taxon>
        <taxon>Actinomycetes</taxon>
        <taxon>Streptosporangiales</taxon>
        <taxon>Streptosporangiaceae</taxon>
        <taxon>Nonomuraea</taxon>
    </lineage>
</organism>
<dbReference type="PROSITE" id="PS00108">
    <property type="entry name" value="PROTEIN_KINASE_ST"/>
    <property type="match status" value="1"/>
</dbReference>
<evidence type="ECO:0000256" key="6">
    <source>
        <dbReference type="SAM" id="MobiDB-lite"/>
    </source>
</evidence>
<keyword evidence="9" id="KW-1185">Reference proteome</keyword>
<dbReference type="PROSITE" id="PS50011">
    <property type="entry name" value="PROTEIN_KINASE_DOM"/>
    <property type="match status" value="1"/>
</dbReference>
<evidence type="ECO:0000256" key="2">
    <source>
        <dbReference type="ARBA" id="ARBA00022679"/>
    </source>
</evidence>
<proteinExistence type="predicted"/>
<name>A0A918ACB8_9ACTN</name>
<protein>
    <recommendedName>
        <fullName evidence="1">non-specific serine/threonine protein kinase</fullName>
        <ecNumber evidence="1">2.7.11.1</ecNumber>
    </recommendedName>
</protein>
<dbReference type="InterPro" id="IPR015943">
    <property type="entry name" value="WD40/YVTN_repeat-like_dom_sf"/>
</dbReference>
<dbReference type="InterPro" id="IPR008271">
    <property type="entry name" value="Ser/Thr_kinase_AS"/>
</dbReference>
<dbReference type="Gene3D" id="3.30.200.20">
    <property type="entry name" value="Phosphorylase Kinase, domain 1"/>
    <property type="match status" value="1"/>
</dbReference>
<keyword evidence="3" id="KW-0547">Nucleotide-binding</keyword>
<dbReference type="Gene3D" id="2.130.10.10">
    <property type="entry name" value="YVTN repeat-like/Quinoprotein amine dehydrogenase"/>
    <property type="match status" value="2"/>
</dbReference>
<evidence type="ECO:0000313" key="8">
    <source>
        <dbReference type="EMBL" id="GGP12123.1"/>
    </source>
</evidence>
<keyword evidence="2" id="KW-0808">Transferase</keyword>
<evidence type="ECO:0000256" key="4">
    <source>
        <dbReference type="ARBA" id="ARBA00022777"/>
    </source>
</evidence>
<feature type="compositionally biased region" description="Basic residues" evidence="6">
    <location>
        <begin position="303"/>
        <end position="313"/>
    </location>
</feature>
<accession>A0A918ACB8</accession>
<dbReference type="InterPro" id="IPR011009">
    <property type="entry name" value="Kinase-like_dom_sf"/>
</dbReference>
<sequence>MSRLRQLHHGELREVAGYRILHGLGDGGQGSVYLGEDHGGRQVAVKILHARLLDDRRATRRFLQECELAEKVAAFCTAKVIGSGLVAGRPFIVSEYVPGPSLHEAVAKDGARAGGALERLAVGTAAALNAIHRAGIVHRDFKPANILLSPDGPRVIDFGIAKAMEAGTTASSVVGTPGYMSPEQIAGKAATAASDMFSWASTMAYAATGRALFAGESIPAVMHRILTEEPDLPEVAEPLRSLLAGCLDKRPAARPTAADVLHTLMEGDEGLRRYGGGLPGAATRRPARARRLATGARAEIRPVRTKPPQRRRPATGEVPKPSQGARPASPVRRRRAKAAGAVAVTLVGGVTVGLLWRGSVSPPANTSPSNAAVAEQYGRPFGLGKLVDALAVGVLDGRTVVAAAAPQARNVQLWDPATGERLAVSPSSTAASGVTALEFVQVGGVPSVAWSSADGSVSHWAPGSAVVTAKVCGSDAVLAVVPGQDDPVVAVGCADGRLQGWDLRTGEKAGPSRASKEPVSQLAWTGEGDLVAFSSRWNGLRLAPLRGGAKEVTGDVTGDVPGDVTGEVTAIAAAAGQPVAVGVRGRGADLFDHRTGRRTCAVSAPELTRLAMTGRGLLFGGGGAVLQVWDTASCAPLASLPVPDQVTALATGVIGGRQAVVAAAGGMMRAWTVQGGR</sequence>
<dbReference type="CDD" id="cd14014">
    <property type="entry name" value="STKc_PknB_like"/>
    <property type="match status" value="1"/>
</dbReference>
<dbReference type="Pfam" id="PF00069">
    <property type="entry name" value="Pkinase"/>
    <property type="match status" value="1"/>
</dbReference>
<keyword evidence="5" id="KW-0067">ATP-binding</keyword>